<organism evidence="1 2">
    <name type="scientific">Methylobacterium indicum</name>
    <dbReference type="NCBI Taxonomy" id="1775910"/>
    <lineage>
        <taxon>Bacteria</taxon>
        <taxon>Pseudomonadati</taxon>
        <taxon>Pseudomonadota</taxon>
        <taxon>Alphaproteobacteria</taxon>
        <taxon>Hyphomicrobiales</taxon>
        <taxon>Methylobacteriaceae</taxon>
        <taxon>Methylobacterium</taxon>
    </lineage>
</organism>
<evidence type="ECO:0000313" key="1">
    <source>
        <dbReference type="EMBL" id="BCM86786.1"/>
    </source>
</evidence>
<proteinExistence type="predicted"/>
<dbReference type="Gene3D" id="3.30.450.20">
    <property type="entry name" value="PAS domain"/>
    <property type="match status" value="1"/>
</dbReference>
<dbReference type="KEGG" id="mind:mvi_52470"/>
<dbReference type="Proteomes" id="UP000663508">
    <property type="component" value="Chromosome"/>
</dbReference>
<evidence type="ECO:0000313" key="2">
    <source>
        <dbReference type="Proteomes" id="UP000663508"/>
    </source>
</evidence>
<accession>A0A8H8WY79</accession>
<reference evidence="1" key="1">
    <citation type="submission" date="2020-11" db="EMBL/GenBank/DDBJ databases">
        <title>Complete genome sequence of a novel pathogenic Methylobacterium strain isolated from rice in Vietnam.</title>
        <authorList>
            <person name="Lai K."/>
            <person name="Okazaki S."/>
            <person name="Higashi K."/>
            <person name="Mori H."/>
            <person name="Toyoda A."/>
            <person name="Kurokawa K."/>
        </authorList>
    </citation>
    <scope>NUCLEOTIDE SEQUENCE</scope>
    <source>
        <strain evidence="1">VL1</strain>
    </source>
</reference>
<sequence length="105" mass="11304">MSGDWHWFCASGQQRWSPGFPRLLGLAPRSATPSYALFVDLVDPGDRGPIARPSAALRGHVLPRALLRPIRPSGELRSLSDLSELRLLPDGRPLAPSGVALDVNG</sequence>
<dbReference type="AlphaFoldDB" id="A0A8H8WY79"/>
<dbReference type="EMBL" id="AP024145">
    <property type="protein sequence ID" value="BCM86786.1"/>
    <property type="molecule type" value="Genomic_DNA"/>
</dbReference>
<name>A0A8H8WY79_9HYPH</name>
<gene>
    <name evidence="1" type="ORF">mvi_52470</name>
</gene>
<protein>
    <submittedName>
        <fullName evidence="1">Uncharacterized protein</fullName>
    </submittedName>
</protein>